<dbReference type="InterPro" id="IPR039420">
    <property type="entry name" value="WalR-like"/>
</dbReference>
<sequence>MGETTMANTILVVEDEEAVITYLTSELQFEGYTVLNATDGQAALEIYESHRGRLDLILLDWMLPGLDGLEVLRRIRKRDDLPVIMMTARDYVGDKVAGLDTGADDYITKPFNIEELLARIRVILRHQQGHQRRAQQLQVADLTLDTTARQVLRQNGLIQLTQREYELLLCLMQHAGQTLTRDELLDAVWGVDFDGQPNIVDVYIRYLRHKVDLITPHLIHTVRGVGYVLSADYR</sequence>
<dbReference type="PANTHER" id="PTHR48111:SF22">
    <property type="entry name" value="REGULATOR OF RPOS"/>
    <property type="match status" value="1"/>
</dbReference>
<comment type="caution">
    <text evidence="10">The sequence shown here is derived from an EMBL/GenBank/DDBJ whole genome shotgun (WGS) entry which is preliminary data.</text>
</comment>
<dbReference type="InterPro" id="IPR036388">
    <property type="entry name" value="WH-like_DNA-bd_sf"/>
</dbReference>
<dbReference type="EMBL" id="AZDV01000028">
    <property type="protein sequence ID" value="KRK94082.1"/>
    <property type="molecule type" value="Genomic_DNA"/>
</dbReference>
<dbReference type="InterPro" id="IPR001867">
    <property type="entry name" value="OmpR/PhoB-type_DNA-bd"/>
</dbReference>
<evidence type="ECO:0000256" key="4">
    <source>
        <dbReference type="ARBA" id="ARBA00023125"/>
    </source>
</evidence>
<dbReference type="SUPFAM" id="SSF46894">
    <property type="entry name" value="C-terminal effector domain of the bipartite response regulators"/>
    <property type="match status" value="1"/>
</dbReference>
<evidence type="ECO:0000256" key="7">
    <source>
        <dbReference type="PROSITE-ProRule" id="PRU01091"/>
    </source>
</evidence>
<dbReference type="SUPFAM" id="SSF52172">
    <property type="entry name" value="CheY-like"/>
    <property type="match status" value="1"/>
</dbReference>
<dbReference type="FunFam" id="1.10.10.10:FF:000005">
    <property type="entry name" value="Two-component system response regulator"/>
    <property type="match status" value="1"/>
</dbReference>
<dbReference type="Pfam" id="PF00072">
    <property type="entry name" value="Response_reg"/>
    <property type="match status" value="1"/>
</dbReference>
<organism evidence="10 11">
    <name type="scientific">Levilactobacillus acidifarinae DSM 19394 = JCM 15949</name>
    <dbReference type="NCBI Taxonomy" id="1423715"/>
    <lineage>
        <taxon>Bacteria</taxon>
        <taxon>Bacillati</taxon>
        <taxon>Bacillota</taxon>
        <taxon>Bacilli</taxon>
        <taxon>Lactobacillales</taxon>
        <taxon>Lactobacillaceae</taxon>
        <taxon>Levilactobacillus</taxon>
    </lineage>
</organism>
<evidence type="ECO:0000256" key="2">
    <source>
        <dbReference type="ARBA" id="ARBA00023012"/>
    </source>
</evidence>
<dbReference type="FunFam" id="3.40.50.2300:FF:000001">
    <property type="entry name" value="DNA-binding response regulator PhoB"/>
    <property type="match status" value="1"/>
</dbReference>
<feature type="domain" description="OmpR/PhoB-type" evidence="9">
    <location>
        <begin position="134"/>
        <end position="231"/>
    </location>
</feature>
<dbReference type="InterPro" id="IPR001789">
    <property type="entry name" value="Sig_transdc_resp-reg_receiver"/>
</dbReference>
<dbReference type="Pfam" id="PF00486">
    <property type="entry name" value="Trans_reg_C"/>
    <property type="match status" value="1"/>
</dbReference>
<keyword evidence="11" id="KW-1185">Reference proteome</keyword>
<keyword evidence="5" id="KW-0804">Transcription</keyword>
<dbReference type="CDD" id="cd17574">
    <property type="entry name" value="REC_OmpR"/>
    <property type="match status" value="1"/>
</dbReference>
<dbReference type="SMART" id="SM00862">
    <property type="entry name" value="Trans_reg_C"/>
    <property type="match status" value="1"/>
</dbReference>
<evidence type="ECO:0000259" key="9">
    <source>
        <dbReference type="PROSITE" id="PS51755"/>
    </source>
</evidence>
<evidence type="ECO:0000313" key="11">
    <source>
        <dbReference type="Proteomes" id="UP000051955"/>
    </source>
</evidence>
<feature type="DNA-binding region" description="OmpR/PhoB-type" evidence="7">
    <location>
        <begin position="134"/>
        <end position="231"/>
    </location>
</feature>
<dbReference type="PATRIC" id="fig|1423715.3.peg.1449"/>
<keyword evidence="3" id="KW-0805">Transcription regulation</keyword>
<feature type="domain" description="Response regulatory" evidence="8">
    <location>
        <begin position="9"/>
        <end position="124"/>
    </location>
</feature>
<dbReference type="Gene3D" id="1.10.10.10">
    <property type="entry name" value="Winged helix-like DNA-binding domain superfamily/Winged helix DNA-binding domain"/>
    <property type="match status" value="1"/>
</dbReference>
<evidence type="ECO:0000256" key="1">
    <source>
        <dbReference type="ARBA" id="ARBA00022553"/>
    </source>
</evidence>
<evidence type="ECO:0000259" key="8">
    <source>
        <dbReference type="PROSITE" id="PS50110"/>
    </source>
</evidence>
<proteinExistence type="predicted"/>
<dbReference type="Proteomes" id="UP000051955">
    <property type="component" value="Unassembled WGS sequence"/>
</dbReference>
<keyword evidence="4 7" id="KW-0238">DNA-binding</keyword>
<dbReference type="GO" id="GO:0000976">
    <property type="term" value="F:transcription cis-regulatory region binding"/>
    <property type="evidence" value="ECO:0007669"/>
    <property type="project" value="TreeGrafter"/>
</dbReference>
<evidence type="ECO:0000256" key="5">
    <source>
        <dbReference type="ARBA" id="ARBA00023163"/>
    </source>
</evidence>
<protein>
    <submittedName>
        <fullName evidence="10">Response regulator</fullName>
    </submittedName>
</protein>
<dbReference type="AlphaFoldDB" id="A0A0R1LPV3"/>
<keyword evidence="2" id="KW-0902">Two-component regulatory system</keyword>
<dbReference type="CDD" id="cd00383">
    <property type="entry name" value="trans_reg_C"/>
    <property type="match status" value="1"/>
</dbReference>
<dbReference type="GO" id="GO:0000156">
    <property type="term" value="F:phosphorelay response regulator activity"/>
    <property type="evidence" value="ECO:0007669"/>
    <property type="project" value="TreeGrafter"/>
</dbReference>
<reference evidence="10 11" key="1">
    <citation type="journal article" date="2015" name="Genome Announc.">
        <title>Expanding the biotechnology potential of lactobacilli through comparative genomics of 213 strains and associated genera.</title>
        <authorList>
            <person name="Sun Z."/>
            <person name="Harris H.M."/>
            <person name="McCann A."/>
            <person name="Guo C."/>
            <person name="Argimon S."/>
            <person name="Zhang W."/>
            <person name="Yang X."/>
            <person name="Jeffery I.B."/>
            <person name="Cooney J.C."/>
            <person name="Kagawa T.F."/>
            <person name="Liu W."/>
            <person name="Song Y."/>
            <person name="Salvetti E."/>
            <person name="Wrobel A."/>
            <person name="Rasinkangas P."/>
            <person name="Parkhill J."/>
            <person name="Rea M.C."/>
            <person name="O'Sullivan O."/>
            <person name="Ritari J."/>
            <person name="Douillard F.P."/>
            <person name="Paul Ross R."/>
            <person name="Yang R."/>
            <person name="Briner A.E."/>
            <person name="Felis G.E."/>
            <person name="de Vos W.M."/>
            <person name="Barrangou R."/>
            <person name="Klaenhammer T.R."/>
            <person name="Caufield P.W."/>
            <person name="Cui Y."/>
            <person name="Zhang H."/>
            <person name="O'Toole P.W."/>
        </authorList>
    </citation>
    <scope>NUCLEOTIDE SEQUENCE [LARGE SCALE GENOMIC DNA]</scope>
    <source>
        <strain evidence="10 11">DSM 19394</strain>
    </source>
</reference>
<name>A0A0R1LPV3_9LACO</name>
<dbReference type="PROSITE" id="PS50110">
    <property type="entry name" value="RESPONSE_REGULATORY"/>
    <property type="match status" value="1"/>
</dbReference>
<evidence type="ECO:0000313" key="10">
    <source>
        <dbReference type="EMBL" id="KRK94082.1"/>
    </source>
</evidence>
<evidence type="ECO:0000256" key="3">
    <source>
        <dbReference type="ARBA" id="ARBA00023015"/>
    </source>
</evidence>
<dbReference type="Gene3D" id="6.10.250.690">
    <property type="match status" value="1"/>
</dbReference>
<feature type="modified residue" description="4-aspartylphosphate" evidence="6">
    <location>
        <position position="60"/>
    </location>
</feature>
<keyword evidence="1 6" id="KW-0597">Phosphoprotein</keyword>
<dbReference type="PROSITE" id="PS51755">
    <property type="entry name" value="OMPR_PHOB"/>
    <property type="match status" value="1"/>
</dbReference>
<dbReference type="GO" id="GO:0032993">
    <property type="term" value="C:protein-DNA complex"/>
    <property type="evidence" value="ECO:0007669"/>
    <property type="project" value="TreeGrafter"/>
</dbReference>
<dbReference type="GO" id="GO:0005829">
    <property type="term" value="C:cytosol"/>
    <property type="evidence" value="ECO:0007669"/>
    <property type="project" value="TreeGrafter"/>
</dbReference>
<dbReference type="Gene3D" id="3.40.50.2300">
    <property type="match status" value="1"/>
</dbReference>
<dbReference type="InterPro" id="IPR016032">
    <property type="entry name" value="Sig_transdc_resp-reg_C-effctor"/>
</dbReference>
<dbReference type="GO" id="GO:0006355">
    <property type="term" value="P:regulation of DNA-templated transcription"/>
    <property type="evidence" value="ECO:0007669"/>
    <property type="project" value="InterPro"/>
</dbReference>
<gene>
    <name evidence="10" type="ORF">FD25_GL001413</name>
</gene>
<evidence type="ECO:0000256" key="6">
    <source>
        <dbReference type="PROSITE-ProRule" id="PRU00169"/>
    </source>
</evidence>
<accession>A0A0R1LPV3</accession>
<dbReference type="SMART" id="SM00448">
    <property type="entry name" value="REC"/>
    <property type="match status" value="1"/>
</dbReference>
<dbReference type="PANTHER" id="PTHR48111">
    <property type="entry name" value="REGULATOR OF RPOS"/>
    <property type="match status" value="1"/>
</dbReference>
<dbReference type="STRING" id="1423715.FD25_GL001413"/>
<dbReference type="InterPro" id="IPR011006">
    <property type="entry name" value="CheY-like_superfamily"/>
</dbReference>